<dbReference type="PANTHER" id="PTHR11913">
    <property type="entry name" value="COFILIN-RELATED"/>
    <property type="match status" value="1"/>
</dbReference>
<dbReference type="InterPro" id="IPR002108">
    <property type="entry name" value="ADF-H"/>
</dbReference>
<dbReference type="GO" id="GO:0003779">
    <property type="term" value="F:actin binding"/>
    <property type="evidence" value="ECO:0007669"/>
    <property type="project" value="UniProtKB-KW"/>
</dbReference>
<dbReference type="SMART" id="SM00102">
    <property type="entry name" value="ADF"/>
    <property type="match status" value="1"/>
</dbReference>
<comment type="similarity">
    <text evidence="1">Belongs to the actin-binding proteins ADF family.</text>
</comment>
<feature type="domain" description="ADF-H" evidence="3">
    <location>
        <begin position="4"/>
        <end position="139"/>
    </location>
</feature>
<dbReference type="InterPro" id="IPR017904">
    <property type="entry name" value="ADF/Cofilin"/>
</dbReference>
<accession>A0AAV4BPD7</accession>
<dbReference type="Gene3D" id="3.40.20.10">
    <property type="entry name" value="Severin"/>
    <property type="match status" value="1"/>
</dbReference>
<dbReference type="GO" id="GO:0015629">
    <property type="term" value="C:actin cytoskeleton"/>
    <property type="evidence" value="ECO:0007669"/>
    <property type="project" value="InterPro"/>
</dbReference>
<evidence type="ECO:0000259" key="3">
    <source>
        <dbReference type="PROSITE" id="PS51263"/>
    </source>
</evidence>
<evidence type="ECO:0000256" key="1">
    <source>
        <dbReference type="ARBA" id="ARBA00006844"/>
    </source>
</evidence>
<keyword evidence="2" id="KW-0009">Actin-binding</keyword>
<dbReference type="PRINTS" id="PR00006">
    <property type="entry name" value="COFILIN"/>
</dbReference>
<organism evidence="4 5">
    <name type="scientific">Plakobranchus ocellatus</name>
    <dbReference type="NCBI Taxonomy" id="259542"/>
    <lineage>
        <taxon>Eukaryota</taxon>
        <taxon>Metazoa</taxon>
        <taxon>Spiralia</taxon>
        <taxon>Lophotrochozoa</taxon>
        <taxon>Mollusca</taxon>
        <taxon>Gastropoda</taxon>
        <taxon>Heterobranchia</taxon>
        <taxon>Euthyneura</taxon>
        <taxon>Panpulmonata</taxon>
        <taxon>Sacoglossa</taxon>
        <taxon>Placobranchoidea</taxon>
        <taxon>Plakobranchidae</taxon>
        <taxon>Plakobranchus</taxon>
    </lineage>
</organism>
<dbReference type="PROSITE" id="PS51263">
    <property type="entry name" value="ADF_H"/>
    <property type="match status" value="1"/>
</dbReference>
<dbReference type="Pfam" id="PF00241">
    <property type="entry name" value="Cofilin_ADF"/>
    <property type="match status" value="1"/>
</dbReference>
<comment type="caution">
    <text evidence="4">The sequence shown here is derived from an EMBL/GenBank/DDBJ whole genome shotgun (WGS) entry which is preliminary data.</text>
</comment>
<keyword evidence="5" id="KW-1185">Reference proteome</keyword>
<dbReference type="SUPFAM" id="SSF55753">
    <property type="entry name" value="Actin depolymerizing proteins"/>
    <property type="match status" value="1"/>
</dbReference>
<evidence type="ECO:0000256" key="2">
    <source>
        <dbReference type="ARBA" id="ARBA00023203"/>
    </source>
</evidence>
<gene>
    <name evidence="4" type="ORF">PoB_004894000</name>
</gene>
<name>A0AAV4BPD7_9GAST</name>
<dbReference type="GO" id="GO:0030042">
    <property type="term" value="P:actin filament depolymerization"/>
    <property type="evidence" value="ECO:0007669"/>
    <property type="project" value="InterPro"/>
</dbReference>
<reference evidence="4 5" key="1">
    <citation type="journal article" date="2021" name="Elife">
        <title>Chloroplast acquisition without the gene transfer in kleptoplastic sea slugs, Plakobranchus ocellatus.</title>
        <authorList>
            <person name="Maeda T."/>
            <person name="Takahashi S."/>
            <person name="Yoshida T."/>
            <person name="Shimamura S."/>
            <person name="Takaki Y."/>
            <person name="Nagai Y."/>
            <person name="Toyoda A."/>
            <person name="Suzuki Y."/>
            <person name="Arimoto A."/>
            <person name="Ishii H."/>
            <person name="Satoh N."/>
            <person name="Nishiyama T."/>
            <person name="Hasebe M."/>
            <person name="Maruyama T."/>
            <person name="Minagawa J."/>
            <person name="Obokata J."/>
            <person name="Shigenobu S."/>
        </authorList>
    </citation>
    <scope>NUCLEOTIDE SEQUENCE [LARGE SCALE GENOMIC DNA]</scope>
</reference>
<evidence type="ECO:0000313" key="4">
    <source>
        <dbReference type="EMBL" id="GFO22435.1"/>
    </source>
</evidence>
<dbReference type="EMBL" id="BLXT01005385">
    <property type="protein sequence ID" value="GFO22435.1"/>
    <property type="molecule type" value="Genomic_DNA"/>
</dbReference>
<dbReference type="Proteomes" id="UP000735302">
    <property type="component" value="Unassembled WGS sequence"/>
</dbReference>
<dbReference type="AlphaFoldDB" id="A0AAV4BPD7"/>
<dbReference type="CDD" id="cd11286">
    <property type="entry name" value="ADF_cofilin_like"/>
    <property type="match status" value="1"/>
</dbReference>
<dbReference type="InterPro" id="IPR029006">
    <property type="entry name" value="ADF-H/Gelsolin-like_dom_sf"/>
</dbReference>
<sequence length="143" mass="16682">MASGVGVADECMQVFDEVKMGHKWLYIIYRISDDHRNIIVDEKAGHDKTYYDFVTKMKMAEAQKQCRYAVFDVRFLHNDVPQEKLAFFLWSPDCATTKQKILYTTSLKAFKTKMQGIHAEIQCTDDSDLTMSNILERCCNRYT</sequence>
<evidence type="ECO:0000313" key="5">
    <source>
        <dbReference type="Proteomes" id="UP000735302"/>
    </source>
</evidence>
<proteinExistence type="inferred from homology"/>
<protein>
    <submittedName>
        <fullName evidence="4">Cofilin/actin-depolymerizing factor</fullName>
    </submittedName>
</protein>